<feature type="compositionally biased region" description="Polar residues" evidence="1">
    <location>
        <begin position="9"/>
        <end position="27"/>
    </location>
</feature>
<sequence length="148" mass="16860">MDDLRGSRLDQQSGEDFFSRVSTPNQGGRSGELPLVQEKFHKEDVIAVPRERGGYVVSGTRYYVDNRVDGDVREDTDVMQDEYKLREATKEFAEMKEVLIDFAFCTFLHAANSLGLARSRLGPLTRSLYPQATRVARLSVRRNFARIP</sequence>
<evidence type="ECO:0000313" key="2">
    <source>
        <dbReference type="EMBL" id="EYC04958.1"/>
    </source>
</evidence>
<accession>A0A016TRB5</accession>
<gene>
    <name evidence="2" type="primary">Acey_s0084.g1691</name>
    <name evidence="2" type="ORF">Y032_0084g1691</name>
</gene>
<organism evidence="2 3">
    <name type="scientific">Ancylostoma ceylanicum</name>
    <dbReference type="NCBI Taxonomy" id="53326"/>
    <lineage>
        <taxon>Eukaryota</taxon>
        <taxon>Metazoa</taxon>
        <taxon>Ecdysozoa</taxon>
        <taxon>Nematoda</taxon>
        <taxon>Chromadorea</taxon>
        <taxon>Rhabditida</taxon>
        <taxon>Rhabditina</taxon>
        <taxon>Rhabditomorpha</taxon>
        <taxon>Strongyloidea</taxon>
        <taxon>Ancylostomatidae</taxon>
        <taxon>Ancylostomatinae</taxon>
        <taxon>Ancylostoma</taxon>
    </lineage>
</organism>
<protein>
    <submittedName>
        <fullName evidence="2">Uncharacterized protein</fullName>
    </submittedName>
</protein>
<comment type="caution">
    <text evidence="2">The sequence shown here is derived from an EMBL/GenBank/DDBJ whole genome shotgun (WGS) entry which is preliminary data.</text>
</comment>
<feature type="region of interest" description="Disordered" evidence="1">
    <location>
        <begin position="1"/>
        <end position="34"/>
    </location>
</feature>
<proteinExistence type="predicted"/>
<dbReference type="OrthoDB" id="10521936at2759"/>
<evidence type="ECO:0000256" key="1">
    <source>
        <dbReference type="SAM" id="MobiDB-lite"/>
    </source>
</evidence>
<evidence type="ECO:0000313" key="3">
    <source>
        <dbReference type="Proteomes" id="UP000024635"/>
    </source>
</evidence>
<keyword evidence="3" id="KW-1185">Reference proteome</keyword>
<dbReference type="EMBL" id="JARK01001420">
    <property type="protein sequence ID" value="EYC04958.1"/>
    <property type="molecule type" value="Genomic_DNA"/>
</dbReference>
<dbReference type="AlphaFoldDB" id="A0A016TRB5"/>
<dbReference type="Proteomes" id="UP000024635">
    <property type="component" value="Unassembled WGS sequence"/>
</dbReference>
<name>A0A016TRB5_9BILA</name>
<reference evidence="3" key="1">
    <citation type="journal article" date="2015" name="Nat. Genet.">
        <title>The genome and transcriptome of the zoonotic hookworm Ancylostoma ceylanicum identify infection-specific gene families.</title>
        <authorList>
            <person name="Schwarz E.M."/>
            <person name="Hu Y."/>
            <person name="Antoshechkin I."/>
            <person name="Miller M.M."/>
            <person name="Sternberg P.W."/>
            <person name="Aroian R.V."/>
        </authorList>
    </citation>
    <scope>NUCLEOTIDE SEQUENCE</scope>
    <source>
        <strain evidence="3">HY135</strain>
    </source>
</reference>